<sequence length="101" mass="11395">MRQPTARSIPFNPCRHLPRLYIHRSKSVSDQLQEALDNGNAASVYIQLKHLSRVLHATMFTEPAQVLCGEPLRLWYGIADGPGACVYNIGRTLWCPFLCIT</sequence>
<organism evidence="1 2">
    <name type="scientific">Volvox africanus</name>
    <dbReference type="NCBI Taxonomy" id="51714"/>
    <lineage>
        <taxon>Eukaryota</taxon>
        <taxon>Viridiplantae</taxon>
        <taxon>Chlorophyta</taxon>
        <taxon>core chlorophytes</taxon>
        <taxon>Chlorophyceae</taxon>
        <taxon>CS clade</taxon>
        <taxon>Chlamydomonadales</taxon>
        <taxon>Volvocaceae</taxon>
        <taxon>Volvox</taxon>
    </lineage>
</organism>
<reference evidence="1" key="1">
    <citation type="journal article" date="2021" name="Proc. Natl. Acad. Sci. U.S.A.">
        <title>Three genomes in the algal genus Volvox reveal the fate of a haploid sex-determining region after a transition to homothallism.</title>
        <authorList>
            <person name="Yamamoto K."/>
            <person name="Hamaji T."/>
            <person name="Kawai-Toyooka H."/>
            <person name="Matsuzaki R."/>
            <person name="Takahashi F."/>
            <person name="Nishimura Y."/>
            <person name="Kawachi M."/>
            <person name="Noguchi H."/>
            <person name="Minakuchi Y."/>
            <person name="Umen J.G."/>
            <person name="Toyoda A."/>
            <person name="Nozaki H."/>
        </authorList>
    </citation>
    <scope>NUCLEOTIDE SEQUENCE</scope>
    <source>
        <strain evidence="1">NIES-3780</strain>
    </source>
</reference>
<evidence type="ECO:0000313" key="1">
    <source>
        <dbReference type="EMBL" id="GIL46793.1"/>
    </source>
</evidence>
<protein>
    <submittedName>
        <fullName evidence="1">Uncharacterized protein</fullName>
    </submittedName>
</protein>
<accession>A0A8J4EU54</accession>
<dbReference type="AlphaFoldDB" id="A0A8J4EU54"/>
<evidence type="ECO:0000313" key="2">
    <source>
        <dbReference type="Proteomes" id="UP000747399"/>
    </source>
</evidence>
<dbReference type="Proteomes" id="UP000747399">
    <property type="component" value="Unassembled WGS sequence"/>
</dbReference>
<proteinExistence type="predicted"/>
<dbReference type="EMBL" id="BNCO01000004">
    <property type="protein sequence ID" value="GIL46793.1"/>
    <property type="molecule type" value="Genomic_DNA"/>
</dbReference>
<keyword evidence="2" id="KW-1185">Reference proteome</keyword>
<name>A0A8J4EU54_9CHLO</name>
<comment type="caution">
    <text evidence="1">The sequence shown here is derived from an EMBL/GenBank/DDBJ whole genome shotgun (WGS) entry which is preliminary data.</text>
</comment>
<gene>
    <name evidence="1" type="ORF">Vafri_3679</name>
</gene>